<sequence length="222" mass="25666">MAVYWWLDDECKRLPKALKDWPAYTDLEKTINDFNEKVPLLEMMTNKAMKPRHWQRLTDLTNYTYDVDSENFTLKNMLDAPLLDVKDDVEDICVSAVREKDIEAKLNAVMKDWAAQDLKLASFKNRGELLLKGDRVGEIIPMLEDSLMVLSSLMSNRSVVLFLGLKTHRIYLNARERLLSSTFDDCQHCYRICNSDDITDKTTHKIRKLADFGCSRCGSTNS</sequence>
<dbReference type="GO" id="GO:0005858">
    <property type="term" value="C:axonemal dynein complex"/>
    <property type="evidence" value="ECO:0007669"/>
    <property type="project" value="TreeGrafter"/>
</dbReference>
<evidence type="ECO:0000313" key="4">
    <source>
        <dbReference type="Proteomes" id="UP000784294"/>
    </source>
</evidence>
<name>A0A3S5C734_9PLAT</name>
<comment type="similarity">
    <text evidence="1">Belongs to the dynein heavy chain family.</text>
</comment>
<reference evidence="3" key="1">
    <citation type="submission" date="2018-11" db="EMBL/GenBank/DDBJ databases">
        <authorList>
            <consortium name="Pathogen Informatics"/>
        </authorList>
    </citation>
    <scope>NUCLEOTIDE SEQUENCE</scope>
</reference>
<evidence type="ECO:0000259" key="2">
    <source>
        <dbReference type="Pfam" id="PF08393"/>
    </source>
</evidence>
<keyword evidence="4" id="KW-1185">Reference proteome</keyword>
<dbReference type="OrthoDB" id="286107at2759"/>
<dbReference type="Proteomes" id="UP000784294">
    <property type="component" value="Unassembled WGS sequence"/>
</dbReference>
<dbReference type="InterPro" id="IPR013602">
    <property type="entry name" value="Dynein_heavy_linker"/>
</dbReference>
<dbReference type="EMBL" id="CAAALY010262090">
    <property type="protein sequence ID" value="VEL39657.1"/>
    <property type="molecule type" value="Genomic_DNA"/>
</dbReference>
<protein>
    <recommendedName>
        <fullName evidence="2">Dynein heavy chain linker domain-containing protein</fullName>
    </recommendedName>
</protein>
<dbReference type="GO" id="GO:0007018">
    <property type="term" value="P:microtubule-based movement"/>
    <property type="evidence" value="ECO:0007669"/>
    <property type="project" value="InterPro"/>
</dbReference>
<dbReference type="Gene3D" id="1.10.287.2620">
    <property type="match status" value="1"/>
</dbReference>
<evidence type="ECO:0000256" key="1">
    <source>
        <dbReference type="ARBA" id="ARBA00008887"/>
    </source>
</evidence>
<feature type="domain" description="Dynein heavy chain linker" evidence="2">
    <location>
        <begin position="9"/>
        <end position="160"/>
    </location>
</feature>
<evidence type="ECO:0000313" key="3">
    <source>
        <dbReference type="EMBL" id="VEL39657.1"/>
    </source>
</evidence>
<accession>A0A3S5C734</accession>
<dbReference type="GO" id="GO:0045505">
    <property type="term" value="F:dynein intermediate chain binding"/>
    <property type="evidence" value="ECO:0007669"/>
    <property type="project" value="InterPro"/>
</dbReference>
<comment type="caution">
    <text evidence="3">The sequence shown here is derived from an EMBL/GenBank/DDBJ whole genome shotgun (WGS) entry which is preliminary data.</text>
</comment>
<dbReference type="InterPro" id="IPR026983">
    <property type="entry name" value="DHC"/>
</dbReference>
<dbReference type="AlphaFoldDB" id="A0A3S5C734"/>
<dbReference type="PANTHER" id="PTHR46532">
    <property type="entry name" value="MALE FERTILITY FACTOR KL5"/>
    <property type="match status" value="1"/>
</dbReference>
<proteinExistence type="inferred from homology"/>
<dbReference type="FunFam" id="1.10.287.2620:FF:000003">
    <property type="entry name" value="Dynein, axonemal, heavy chain 5"/>
    <property type="match status" value="1"/>
</dbReference>
<dbReference type="GO" id="GO:0051959">
    <property type="term" value="F:dynein light intermediate chain binding"/>
    <property type="evidence" value="ECO:0007669"/>
    <property type="project" value="InterPro"/>
</dbReference>
<dbReference type="Pfam" id="PF08393">
    <property type="entry name" value="DHC_N2"/>
    <property type="match status" value="1"/>
</dbReference>
<gene>
    <name evidence="3" type="ORF">PXEA_LOCUS33097</name>
</gene>
<organism evidence="3 4">
    <name type="scientific">Protopolystoma xenopodis</name>
    <dbReference type="NCBI Taxonomy" id="117903"/>
    <lineage>
        <taxon>Eukaryota</taxon>
        <taxon>Metazoa</taxon>
        <taxon>Spiralia</taxon>
        <taxon>Lophotrochozoa</taxon>
        <taxon>Platyhelminthes</taxon>
        <taxon>Monogenea</taxon>
        <taxon>Polyopisthocotylea</taxon>
        <taxon>Polystomatidea</taxon>
        <taxon>Polystomatidae</taxon>
        <taxon>Protopolystoma</taxon>
    </lineage>
</organism>
<dbReference type="PANTHER" id="PTHR46532:SF4">
    <property type="entry name" value="AAA+ ATPASE DOMAIN-CONTAINING PROTEIN"/>
    <property type="match status" value="1"/>
</dbReference>